<dbReference type="KEGG" id="cdiv:CPM_0456"/>
<dbReference type="Gene3D" id="3.40.50.150">
    <property type="entry name" value="Vaccinia Virus protein VP39"/>
    <property type="match status" value="1"/>
</dbReference>
<reference evidence="3" key="1">
    <citation type="submission" date="2016-06" db="EMBL/GenBank/DDBJ databases">
        <authorList>
            <person name="Toshchakov V.S."/>
        </authorList>
    </citation>
    <scope>NUCLEOTIDE SEQUENCE [LARGE SCALE GENOMIC DNA]</scope>
    <source>
        <strain>PM4 (JCM 30641</strain>
        <strain evidence="3">\VKM B-2940)</strain>
    </source>
</reference>
<organism evidence="2 3">
    <name type="scientific">Cuniculiplasma divulgatum</name>
    <dbReference type="NCBI Taxonomy" id="1673428"/>
    <lineage>
        <taxon>Archaea</taxon>
        <taxon>Methanobacteriati</taxon>
        <taxon>Thermoplasmatota</taxon>
        <taxon>Thermoplasmata</taxon>
        <taxon>Thermoplasmatales</taxon>
        <taxon>Cuniculiplasmataceae</taxon>
        <taxon>Cuniculiplasma</taxon>
    </lineage>
</organism>
<keyword evidence="2" id="KW-0808">Transferase</keyword>
<evidence type="ECO:0000259" key="1">
    <source>
        <dbReference type="Pfam" id="PF13847"/>
    </source>
</evidence>
<dbReference type="InterPro" id="IPR029063">
    <property type="entry name" value="SAM-dependent_MTases_sf"/>
</dbReference>
<dbReference type="CDD" id="cd02440">
    <property type="entry name" value="AdoMet_MTases"/>
    <property type="match status" value="1"/>
</dbReference>
<dbReference type="GO" id="GO:0008168">
    <property type="term" value="F:methyltransferase activity"/>
    <property type="evidence" value="ECO:0007669"/>
    <property type="project" value="UniProtKB-KW"/>
</dbReference>
<name>A0A1R4A5Z2_9ARCH</name>
<keyword evidence="3" id="KW-1185">Reference proteome</keyword>
<dbReference type="STRING" id="1673428.CPM_0456"/>
<dbReference type="Pfam" id="PF13847">
    <property type="entry name" value="Methyltransf_31"/>
    <property type="match status" value="1"/>
</dbReference>
<dbReference type="AlphaFoldDB" id="A0A1R4A5Z2"/>
<dbReference type="Proteomes" id="UP000187822">
    <property type="component" value="Chromosome I"/>
</dbReference>
<keyword evidence="2" id="KW-0489">Methyltransferase</keyword>
<dbReference type="OrthoDB" id="1018at2157"/>
<dbReference type="EMBL" id="LT719092">
    <property type="protein sequence ID" value="SJK84339.1"/>
    <property type="molecule type" value="Genomic_DNA"/>
</dbReference>
<dbReference type="InterPro" id="IPR025714">
    <property type="entry name" value="Methyltranfer_dom"/>
</dbReference>
<dbReference type="GO" id="GO:0032259">
    <property type="term" value="P:methylation"/>
    <property type="evidence" value="ECO:0007669"/>
    <property type="project" value="UniProtKB-KW"/>
</dbReference>
<evidence type="ECO:0000313" key="2">
    <source>
        <dbReference type="EMBL" id="SJK84339.1"/>
    </source>
</evidence>
<dbReference type="RefSeq" id="WP_077075939.1">
    <property type="nucleotide sequence ID" value="NZ_LT719092.1"/>
</dbReference>
<dbReference type="SUPFAM" id="SSF53335">
    <property type="entry name" value="S-adenosyl-L-methionine-dependent methyltransferases"/>
    <property type="match status" value="1"/>
</dbReference>
<protein>
    <submittedName>
        <fullName evidence="2">SAM-dependent methyltransferase</fullName>
    </submittedName>
</protein>
<accession>A0A1R4A5Z2</accession>
<gene>
    <name evidence="2" type="ORF">CPM_0456</name>
</gene>
<dbReference type="GeneID" id="30927090"/>
<sequence length="188" mass="21980">MDHHHHGHGFDYDRMAEMREKMVDIKSVLEFMNIKKEENIADIGSGDGYYSLIMAPLCSKVYSIDISEDGIERENIKIGKNKIKNVETLQEDICKMNKVPDVDRVFFSNSFHDFPCMTDIIKKFTERNKPIFTLIEFKKDSVIGPPSEIKLAPEELDSIFLKNNYERKGIKFFEHNYIVNYSFHKSTN</sequence>
<evidence type="ECO:0000313" key="3">
    <source>
        <dbReference type="Proteomes" id="UP000187822"/>
    </source>
</evidence>
<proteinExistence type="predicted"/>
<feature type="domain" description="Methyltransferase" evidence="1">
    <location>
        <begin position="35"/>
        <end position="130"/>
    </location>
</feature>